<keyword evidence="18" id="KW-1185">Reference proteome</keyword>
<feature type="transmembrane region" description="Helical" evidence="15">
    <location>
        <begin position="471"/>
        <end position="490"/>
    </location>
</feature>
<accession>A0A1U7JCJ7</accession>
<evidence type="ECO:0000256" key="6">
    <source>
        <dbReference type="ARBA" id="ARBA00022741"/>
    </source>
</evidence>
<feature type="domain" description="FeoB-type G" evidence="16">
    <location>
        <begin position="15"/>
        <end position="180"/>
    </location>
</feature>
<comment type="caution">
    <text evidence="17">The sequence shown here is derived from an EMBL/GenBank/DDBJ whole genome shotgun (WGS) entry which is preliminary data.</text>
</comment>
<evidence type="ECO:0000259" key="16">
    <source>
        <dbReference type="PROSITE" id="PS51711"/>
    </source>
</evidence>
<keyword evidence="5 15" id="KW-0812">Transmembrane</keyword>
<dbReference type="RefSeq" id="WP_051269426.1">
    <property type="nucleotide sequence ID" value="NZ_LVVZ01000041.1"/>
</dbReference>
<gene>
    <name evidence="17" type="ORF">A3843_17180</name>
</gene>
<evidence type="ECO:0000256" key="9">
    <source>
        <dbReference type="ARBA" id="ARBA00023065"/>
    </source>
</evidence>
<keyword evidence="7 15" id="KW-1133">Transmembrane helix</keyword>
<keyword evidence="11 15" id="KW-0472">Membrane</keyword>
<feature type="transmembrane region" description="Helical" evidence="15">
    <location>
        <begin position="745"/>
        <end position="763"/>
    </location>
</feature>
<comment type="function">
    <text evidence="15">Probable transporter of a GTP-driven Fe(2+) uptake system.</text>
</comment>
<dbReference type="EMBL" id="LVVZ01000041">
    <property type="protein sequence ID" value="OKL42414.1"/>
    <property type="molecule type" value="Genomic_DNA"/>
</dbReference>
<dbReference type="STRING" id="197461.A3843_17180"/>
<evidence type="ECO:0000256" key="11">
    <source>
        <dbReference type="ARBA" id="ARBA00023136"/>
    </source>
</evidence>
<evidence type="ECO:0000256" key="14">
    <source>
        <dbReference type="PIRSR" id="PIRSR603373-2"/>
    </source>
</evidence>
<organism evidence="17 18">
    <name type="scientific">Pseudovibrio exalbescens</name>
    <dbReference type="NCBI Taxonomy" id="197461"/>
    <lineage>
        <taxon>Bacteria</taxon>
        <taxon>Pseudomonadati</taxon>
        <taxon>Pseudomonadota</taxon>
        <taxon>Alphaproteobacteria</taxon>
        <taxon>Hyphomicrobiales</taxon>
        <taxon>Stappiaceae</taxon>
        <taxon>Pseudovibrio</taxon>
    </lineage>
</organism>
<sequence>MGCHDSKTVEVPDGARGVLLLGTANSGKSSLFNLMTGHHQTIGNWPGVTVDKKSGVVQHCGQDFDIVDLPGVACLASAHTERVDETITRDVLLQNPAHTLVVTIDPLSPERALSILLQGLHYGLPTVGVITKADMWEPGDVAQAANRLSAELGIPVVAVSANTGEGREALMDLLASSAVPKVCLKDPAVTLPAIDACVARLEQAINTGEDIRPRRARALAYRLLEGDKLASTVVSSRILGVAEEIIAGYEAETGNPINFDIADAYYTRAYELGKVIALPNPEAVRHVSDKLDTVALSSWLGLPVFMGVMYAMFFIAISFSGPFIDFFDGLGDALFVQTPALALESAGLGGGLLETILLSVGGGIQTVMTFIPVVGLLFMCQVFLEQSGYMARAAVVMDRLMRKLGLPGKAFLPMILGFGCTVPAVIATRSLENRRERIMTAMMTPFMSCGARLPVYALFAAAFFAESGQNIVFLLYLLGIGVAIFTGWMLSYTVFPGERTALAIELPTYQVPELRSYGRIVWSRLSMFITSAGRVIVMMVAVLALLNTLSFDGTIGNESNGRSVLAVTSKTVTPVLSPMGITEDNWQATVGLVTGIFAKEALVGTLQALYLEPSEEAAAPAPMEALTGSVAALTGGLMELGGAALDPLGISVGDLSNEQIAAESQDVDASVFAALRAHFDGKIGAFAFMVAVLLYMPCAAAVAAIWREIGRNWTLFAVGWTSLLAYSGATLTYQLGTFAQHPLSSLVWTFGLVSLIGIVIIAVKHVARQDTKEVRLAASVG</sequence>
<keyword evidence="14" id="KW-0479">Metal-binding</keyword>
<dbReference type="Pfam" id="PF02421">
    <property type="entry name" value="FeoB_N"/>
    <property type="match status" value="1"/>
</dbReference>
<evidence type="ECO:0000256" key="1">
    <source>
        <dbReference type="ARBA" id="ARBA00004651"/>
    </source>
</evidence>
<evidence type="ECO:0000313" key="18">
    <source>
        <dbReference type="Proteomes" id="UP000185783"/>
    </source>
</evidence>
<keyword evidence="2 15" id="KW-0813">Transport</keyword>
<feature type="transmembrane region" description="Helical" evidence="15">
    <location>
        <begin position="683"/>
        <end position="706"/>
    </location>
</feature>
<keyword evidence="10 13" id="KW-0342">GTP-binding</keyword>
<feature type="transmembrane region" description="Helical" evidence="15">
    <location>
        <begin position="367"/>
        <end position="384"/>
    </location>
</feature>
<evidence type="ECO:0000256" key="8">
    <source>
        <dbReference type="ARBA" id="ARBA00023004"/>
    </source>
</evidence>
<evidence type="ECO:0000256" key="13">
    <source>
        <dbReference type="PIRSR" id="PIRSR603373-1"/>
    </source>
</evidence>
<evidence type="ECO:0000256" key="15">
    <source>
        <dbReference type="RuleBase" id="RU362098"/>
    </source>
</evidence>
<dbReference type="InterPro" id="IPR003373">
    <property type="entry name" value="Fe2_transport_prot-B"/>
</dbReference>
<dbReference type="InterPro" id="IPR050860">
    <property type="entry name" value="FeoB_GTPase"/>
</dbReference>
<keyword evidence="6 13" id="KW-0547">Nucleotide-binding</keyword>
<feature type="binding site" evidence="13">
    <location>
        <begin position="22"/>
        <end position="29"/>
    </location>
    <ligand>
        <name>GTP</name>
        <dbReference type="ChEBI" id="CHEBI:37565"/>
        <label>1</label>
    </ligand>
</feature>
<reference evidence="17 18" key="1">
    <citation type="submission" date="2016-03" db="EMBL/GenBank/DDBJ databases">
        <title>Genome sequence of Nesiotobacter sp. nov., a moderately halophilic alphaproteobacterium isolated from the Yellow Sea, China.</title>
        <authorList>
            <person name="Zhang G."/>
            <person name="Zhang R."/>
        </authorList>
    </citation>
    <scope>NUCLEOTIDE SEQUENCE [LARGE SCALE GENOMIC DNA]</scope>
    <source>
        <strain evidence="17 18">WB1-6</strain>
    </source>
</reference>
<dbReference type="Proteomes" id="UP000185783">
    <property type="component" value="Unassembled WGS sequence"/>
</dbReference>
<dbReference type="GO" id="GO:0005886">
    <property type="term" value="C:plasma membrane"/>
    <property type="evidence" value="ECO:0007669"/>
    <property type="project" value="UniProtKB-SubCell"/>
</dbReference>
<feature type="binding site" evidence="13">
    <location>
        <begin position="47"/>
        <end position="51"/>
    </location>
    <ligand>
        <name>GTP</name>
        <dbReference type="ChEBI" id="CHEBI:37565"/>
        <label>1</label>
    </ligand>
</feature>
<keyword evidence="4 15" id="KW-0410">Iron transport</keyword>
<dbReference type="InterPro" id="IPR011642">
    <property type="entry name" value="Gate_dom"/>
</dbReference>
<feature type="transmembrane region" description="Helical" evidence="15">
    <location>
        <begin position="438"/>
        <end position="465"/>
    </location>
</feature>
<dbReference type="PRINTS" id="PR00326">
    <property type="entry name" value="GTP1OBG"/>
</dbReference>
<evidence type="ECO:0000256" key="7">
    <source>
        <dbReference type="ARBA" id="ARBA00022989"/>
    </source>
</evidence>
<evidence type="ECO:0000256" key="4">
    <source>
        <dbReference type="ARBA" id="ARBA00022496"/>
    </source>
</evidence>
<keyword evidence="9" id="KW-0406">Ion transport</keyword>
<keyword evidence="3" id="KW-1003">Cell membrane</keyword>
<feature type="transmembrane region" description="Helical" evidence="15">
    <location>
        <begin position="299"/>
        <end position="320"/>
    </location>
</feature>
<proteinExistence type="inferred from homology"/>
<dbReference type="GO" id="GO:0005525">
    <property type="term" value="F:GTP binding"/>
    <property type="evidence" value="ECO:0007669"/>
    <property type="project" value="UniProtKB-KW"/>
</dbReference>
<evidence type="ECO:0000256" key="10">
    <source>
        <dbReference type="ARBA" id="ARBA00023134"/>
    </source>
</evidence>
<dbReference type="InterPro" id="IPR041069">
    <property type="entry name" value="FeoB_Cyto"/>
</dbReference>
<protein>
    <recommendedName>
        <fullName evidence="12 15">Ferrous iron transport protein B</fullName>
    </recommendedName>
</protein>
<dbReference type="InterPro" id="IPR030389">
    <property type="entry name" value="G_FEOB_dom"/>
</dbReference>
<dbReference type="SUPFAM" id="SSF52540">
    <property type="entry name" value="P-loop containing nucleoside triphosphate hydrolases"/>
    <property type="match status" value="1"/>
</dbReference>
<comment type="similarity">
    <text evidence="15">Belongs to the TRAFAC class TrmE-Era-EngA-EngB-Septin-like GTPase superfamily. FeoB GTPase (TC 9.A.8) family.</text>
</comment>
<dbReference type="GO" id="GO:0046872">
    <property type="term" value="F:metal ion binding"/>
    <property type="evidence" value="ECO:0007669"/>
    <property type="project" value="UniProtKB-KW"/>
</dbReference>
<comment type="subcellular location">
    <subcellularLocation>
        <location evidence="15">Cell inner membrane</location>
        <topology evidence="15">Multi-pass membrane protein</topology>
    </subcellularLocation>
    <subcellularLocation>
        <location evidence="1">Cell membrane</location>
        <topology evidence="1">Multi-pass membrane protein</topology>
    </subcellularLocation>
</comment>
<dbReference type="InterPro" id="IPR006073">
    <property type="entry name" value="GTP-bd"/>
</dbReference>
<feature type="transmembrane region" description="Helical" evidence="15">
    <location>
        <begin position="404"/>
        <end position="426"/>
    </location>
</feature>
<dbReference type="Pfam" id="PF07664">
    <property type="entry name" value="FeoB_C"/>
    <property type="match status" value="1"/>
</dbReference>
<dbReference type="Pfam" id="PF07670">
    <property type="entry name" value="Gate"/>
    <property type="match status" value="2"/>
</dbReference>
<dbReference type="AlphaFoldDB" id="A0A1U7JCJ7"/>
<dbReference type="InterPro" id="IPR027417">
    <property type="entry name" value="P-loop_NTPase"/>
</dbReference>
<feature type="binding site" evidence="14">
    <location>
        <position position="37"/>
    </location>
    <ligand>
        <name>Mg(2+)</name>
        <dbReference type="ChEBI" id="CHEBI:18420"/>
        <label>2</label>
    </ligand>
</feature>
<evidence type="ECO:0000256" key="12">
    <source>
        <dbReference type="NCBIfam" id="TIGR00437"/>
    </source>
</evidence>
<name>A0A1U7JCJ7_9HYPH</name>
<dbReference type="PANTHER" id="PTHR43185:SF1">
    <property type="entry name" value="FE(2+) TRANSPORTER FEOB"/>
    <property type="match status" value="1"/>
</dbReference>
<keyword evidence="8 15" id="KW-0408">Iron</keyword>
<evidence type="ECO:0000256" key="3">
    <source>
        <dbReference type="ARBA" id="ARBA00022475"/>
    </source>
</evidence>
<evidence type="ECO:0000256" key="5">
    <source>
        <dbReference type="ARBA" id="ARBA00022692"/>
    </source>
</evidence>
<keyword evidence="14" id="KW-0460">Magnesium</keyword>
<feature type="binding site" evidence="14">
    <location>
        <position position="33"/>
    </location>
    <ligand>
        <name>Mg(2+)</name>
        <dbReference type="ChEBI" id="CHEBI:18420"/>
        <label>2</label>
    </ligand>
</feature>
<feature type="binding site" evidence="13">
    <location>
        <begin position="68"/>
        <end position="71"/>
    </location>
    <ligand>
        <name>GTP</name>
        <dbReference type="ChEBI" id="CHEBI:37565"/>
        <label>1</label>
    </ligand>
</feature>
<dbReference type="PANTHER" id="PTHR43185">
    <property type="entry name" value="FERROUS IRON TRANSPORT PROTEIN B"/>
    <property type="match status" value="1"/>
</dbReference>
<feature type="binding site" evidence="14">
    <location>
        <position position="36"/>
    </location>
    <ligand>
        <name>Mg(2+)</name>
        <dbReference type="ChEBI" id="CHEBI:18420"/>
        <label>2</label>
    </ligand>
</feature>
<feature type="transmembrane region" description="Helical" evidence="15">
    <location>
        <begin position="713"/>
        <end position="733"/>
    </location>
</feature>
<evidence type="ECO:0000256" key="2">
    <source>
        <dbReference type="ARBA" id="ARBA00022448"/>
    </source>
</evidence>
<dbReference type="NCBIfam" id="TIGR00437">
    <property type="entry name" value="feoB"/>
    <property type="match status" value="1"/>
</dbReference>
<dbReference type="PROSITE" id="PS51711">
    <property type="entry name" value="G_FEOB"/>
    <property type="match status" value="1"/>
</dbReference>
<dbReference type="InterPro" id="IPR011640">
    <property type="entry name" value="Fe2_transport_prot_B_C"/>
</dbReference>
<dbReference type="Gene3D" id="3.40.50.300">
    <property type="entry name" value="P-loop containing nucleotide triphosphate hydrolases"/>
    <property type="match status" value="1"/>
</dbReference>
<evidence type="ECO:0000313" key="17">
    <source>
        <dbReference type="EMBL" id="OKL42414.1"/>
    </source>
</evidence>
<dbReference type="Pfam" id="PF17910">
    <property type="entry name" value="FeoB_Cyto"/>
    <property type="match status" value="1"/>
</dbReference>
<dbReference type="GO" id="GO:0015093">
    <property type="term" value="F:ferrous iron transmembrane transporter activity"/>
    <property type="evidence" value="ECO:0007669"/>
    <property type="project" value="UniProtKB-UniRule"/>
</dbReference>